<sequence>MGRFESVYAGVKSTLEGLGVKEGSKRFKSIVEGGVEEEVPLEDRRWREDIRVCCEMRLGDSASPQAEDVFRETMWFGNMSGRVEKLRRLNNALRERGEEMKTVGADFSLHIQSDDASHLLLNGRNSSIQSMSFATELERSLKDTVGRGLRATKPDKSESRRRALETDSIGFDRRPRLLSSAKVILRKKGFANDKTTCLGKLSTIRTDRVTLRPQRKWGMGWNMTCIALMEKVTRVATNVVQNAILTISGHPFFSIWIENEMINLRR</sequence>
<keyword evidence="2" id="KW-1185">Reference proteome</keyword>
<dbReference type="Proteomes" id="UP000027265">
    <property type="component" value="Unassembled WGS sequence"/>
</dbReference>
<evidence type="ECO:0000313" key="2">
    <source>
        <dbReference type="Proteomes" id="UP000027265"/>
    </source>
</evidence>
<accession>A0A067PCV1</accession>
<dbReference type="STRING" id="933084.A0A067PCV1"/>
<gene>
    <name evidence="1" type="ORF">JAAARDRAFT_50618</name>
</gene>
<dbReference type="EMBL" id="KL197746">
    <property type="protein sequence ID" value="KDQ51665.1"/>
    <property type="molecule type" value="Genomic_DNA"/>
</dbReference>
<evidence type="ECO:0000313" key="1">
    <source>
        <dbReference type="EMBL" id="KDQ51665.1"/>
    </source>
</evidence>
<dbReference type="InParanoid" id="A0A067PCV1"/>
<organism evidence="1 2">
    <name type="scientific">Jaapia argillacea MUCL 33604</name>
    <dbReference type="NCBI Taxonomy" id="933084"/>
    <lineage>
        <taxon>Eukaryota</taxon>
        <taxon>Fungi</taxon>
        <taxon>Dikarya</taxon>
        <taxon>Basidiomycota</taxon>
        <taxon>Agaricomycotina</taxon>
        <taxon>Agaricomycetes</taxon>
        <taxon>Agaricomycetidae</taxon>
        <taxon>Jaapiales</taxon>
        <taxon>Jaapiaceae</taxon>
        <taxon>Jaapia</taxon>
    </lineage>
</organism>
<dbReference type="AlphaFoldDB" id="A0A067PCV1"/>
<protein>
    <submittedName>
        <fullName evidence="1">Uncharacterized protein</fullName>
    </submittedName>
</protein>
<name>A0A067PCV1_9AGAM</name>
<reference evidence="2" key="1">
    <citation type="journal article" date="2014" name="Proc. Natl. Acad. Sci. U.S.A.">
        <title>Extensive sampling of basidiomycete genomes demonstrates inadequacy of the white-rot/brown-rot paradigm for wood decay fungi.</title>
        <authorList>
            <person name="Riley R."/>
            <person name="Salamov A.A."/>
            <person name="Brown D.W."/>
            <person name="Nagy L.G."/>
            <person name="Floudas D."/>
            <person name="Held B.W."/>
            <person name="Levasseur A."/>
            <person name="Lombard V."/>
            <person name="Morin E."/>
            <person name="Otillar R."/>
            <person name="Lindquist E.A."/>
            <person name="Sun H."/>
            <person name="LaButti K.M."/>
            <person name="Schmutz J."/>
            <person name="Jabbour D."/>
            <person name="Luo H."/>
            <person name="Baker S.E."/>
            <person name="Pisabarro A.G."/>
            <person name="Walton J.D."/>
            <person name="Blanchette R.A."/>
            <person name="Henrissat B."/>
            <person name="Martin F."/>
            <person name="Cullen D."/>
            <person name="Hibbett D.S."/>
            <person name="Grigoriev I.V."/>
        </authorList>
    </citation>
    <scope>NUCLEOTIDE SEQUENCE [LARGE SCALE GENOMIC DNA]</scope>
    <source>
        <strain evidence="2">MUCL 33604</strain>
    </source>
</reference>
<proteinExistence type="predicted"/>
<dbReference type="HOGENOM" id="CLU_1046073_0_0_1"/>